<name>A0A1Y1HTJ9_KLENI</name>
<dbReference type="GO" id="GO:0005737">
    <property type="term" value="C:cytoplasm"/>
    <property type="evidence" value="ECO:0000318"/>
    <property type="project" value="GO_Central"/>
</dbReference>
<dbReference type="GO" id="GO:0070682">
    <property type="term" value="P:proteasome regulatory particle assembly"/>
    <property type="evidence" value="ECO:0000318"/>
    <property type="project" value="GO_Central"/>
</dbReference>
<gene>
    <name evidence="4" type="ORF">KFL_000400100</name>
</gene>
<dbReference type="SUPFAM" id="SSF50156">
    <property type="entry name" value="PDZ domain-like"/>
    <property type="match status" value="1"/>
</dbReference>
<evidence type="ECO:0000256" key="1">
    <source>
        <dbReference type="ARBA" id="ARBA00023186"/>
    </source>
</evidence>
<reference evidence="4 5" key="1">
    <citation type="journal article" date="2014" name="Nat. Commun.">
        <title>Klebsormidium flaccidum genome reveals primary factors for plant terrestrial adaptation.</title>
        <authorList>
            <person name="Hori K."/>
            <person name="Maruyama F."/>
            <person name="Fujisawa T."/>
            <person name="Togashi T."/>
            <person name="Yamamoto N."/>
            <person name="Seo M."/>
            <person name="Sato S."/>
            <person name="Yamada T."/>
            <person name="Mori H."/>
            <person name="Tajima N."/>
            <person name="Moriyama T."/>
            <person name="Ikeuchi M."/>
            <person name="Watanabe M."/>
            <person name="Wada H."/>
            <person name="Kobayashi K."/>
            <person name="Saito M."/>
            <person name="Masuda T."/>
            <person name="Sasaki-Sekimoto Y."/>
            <person name="Mashiguchi K."/>
            <person name="Awai K."/>
            <person name="Shimojima M."/>
            <person name="Masuda S."/>
            <person name="Iwai M."/>
            <person name="Nobusawa T."/>
            <person name="Narise T."/>
            <person name="Kondo S."/>
            <person name="Saito H."/>
            <person name="Sato R."/>
            <person name="Murakawa M."/>
            <person name="Ihara Y."/>
            <person name="Oshima-Yamada Y."/>
            <person name="Ohtaka K."/>
            <person name="Satoh M."/>
            <person name="Sonobe K."/>
            <person name="Ishii M."/>
            <person name="Ohtani R."/>
            <person name="Kanamori-Sato M."/>
            <person name="Honoki R."/>
            <person name="Miyazaki D."/>
            <person name="Mochizuki H."/>
            <person name="Umetsu J."/>
            <person name="Higashi K."/>
            <person name="Shibata D."/>
            <person name="Kamiya Y."/>
            <person name="Sato N."/>
            <person name="Nakamura Y."/>
            <person name="Tabata S."/>
            <person name="Ida S."/>
            <person name="Kurokawa K."/>
            <person name="Ohta H."/>
        </authorList>
    </citation>
    <scope>NUCLEOTIDE SEQUENCE [LARGE SCALE GENOMIC DNA]</scope>
    <source>
        <strain evidence="4 5">NIES-2285</strain>
    </source>
</reference>
<dbReference type="FunFam" id="2.30.42.10:FF:000107">
    <property type="entry name" value="26S proteasome non-ATPase regulatory subunit 9"/>
    <property type="match status" value="1"/>
</dbReference>
<organism evidence="4 5">
    <name type="scientific">Klebsormidium nitens</name>
    <name type="common">Green alga</name>
    <name type="synonym">Ulothrix nitens</name>
    <dbReference type="NCBI Taxonomy" id="105231"/>
    <lineage>
        <taxon>Eukaryota</taxon>
        <taxon>Viridiplantae</taxon>
        <taxon>Streptophyta</taxon>
        <taxon>Klebsormidiophyceae</taxon>
        <taxon>Klebsormidiales</taxon>
        <taxon>Klebsormidiaceae</taxon>
        <taxon>Klebsormidium</taxon>
    </lineage>
</organism>
<evidence type="ECO:0000313" key="4">
    <source>
        <dbReference type="EMBL" id="GAQ79867.1"/>
    </source>
</evidence>
<feature type="domain" description="PDZ" evidence="3">
    <location>
        <begin position="127"/>
        <end position="222"/>
    </location>
</feature>
<dbReference type="Gene3D" id="2.30.42.10">
    <property type="match status" value="1"/>
</dbReference>
<dbReference type="STRING" id="105231.A0A1Y1HTJ9"/>
<evidence type="ECO:0000256" key="2">
    <source>
        <dbReference type="SAM" id="MobiDB-lite"/>
    </source>
</evidence>
<keyword evidence="1" id="KW-0143">Chaperone</keyword>
<protein>
    <recommendedName>
        <fullName evidence="3">PDZ domain-containing protein</fullName>
    </recommendedName>
</protein>
<dbReference type="InterPro" id="IPR040815">
    <property type="entry name" value="Nas2_N"/>
</dbReference>
<dbReference type="PANTHER" id="PTHR12651:SF1">
    <property type="entry name" value="26S PROTEASOME NON-ATPASE REGULATORY SUBUNIT 9"/>
    <property type="match status" value="1"/>
</dbReference>
<dbReference type="InterPro" id="IPR035269">
    <property type="entry name" value="PSMD9"/>
</dbReference>
<feature type="compositionally biased region" description="Basic and acidic residues" evidence="2">
    <location>
        <begin position="103"/>
        <end position="113"/>
    </location>
</feature>
<dbReference type="PANTHER" id="PTHR12651">
    <property type="entry name" value="26S PROTEASOME NON-ATPASE REGULATORY SUBUNIT 9"/>
    <property type="match status" value="1"/>
</dbReference>
<feature type="region of interest" description="Disordered" evidence="2">
    <location>
        <begin position="97"/>
        <end position="176"/>
    </location>
</feature>
<dbReference type="OrthoDB" id="72325at2759"/>
<dbReference type="OMA" id="DWGGRGM"/>
<dbReference type="EMBL" id="DF236989">
    <property type="protein sequence ID" value="GAQ79867.1"/>
    <property type="molecule type" value="Genomic_DNA"/>
</dbReference>
<dbReference type="Gene3D" id="6.10.140.1710">
    <property type="match status" value="1"/>
</dbReference>
<keyword evidence="5" id="KW-1185">Reference proteome</keyword>
<evidence type="ECO:0000313" key="5">
    <source>
        <dbReference type="Proteomes" id="UP000054558"/>
    </source>
</evidence>
<accession>A0A1Y1HTJ9</accession>
<evidence type="ECO:0000259" key="3">
    <source>
        <dbReference type="SMART" id="SM00228"/>
    </source>
</evidence>
<dbReference type="SMART" id="SM00228">
    <property type="entry name" value="PDZ"/>
    <property type="match status" value="1"/>
</dbReference>
<feature type="compositionally biased region" description="Pro residues" evidence="2">
    <location>
        <begin position="146"/>
        <end position="160"/>
    </location>
</feature>
<dbReference type="Pfam" id="PF18265">
    <property type="entry name" value="Nas2_N"/>
    <property type="match status" value="1"/>
</dbReference>
<dbReference type="Proteomes" id="UP000054558">
    <property type="component" value="Unassembled WGS sequence"/>
</dbReference>
<dbReference type="InterPro" id="IPR001478">
    <property type="entry name" value="PDZ"/>
</dbReference>
<feature type="compositionally biased region" description="Polar residues" evidence="2">
    <location>
        <begin position="129"/>
        <end position="140"/>
    </location>
</feature>
<dbReference type="InterPro" id="IPR036034">
    <property type="entry name" value="PDZ_sf"/>
</dbReference>
<dbReference type="AlphaFoldDB" id="A0A1Y1HTJ9"/>
<sequence length="247" mass="26187">MTQSNPREEALRLMDKRKLVEAEMDALMGRLTAPGMPGPAGSLLDKEGFPRADLDIPKIRADRHRLAVLKYDHTSLTKQVEEKMYAAFAIGARAESRTLPQKRPAEGAEDRQARTSTPSASPASESPSIPVQSSTDTPMTDANPSANPPVNPPASSPPLRPFAIVDEVTPGSPGDVDGLKLGDQLLRFGGVQAETPNVLQGVAAALQGGAGQAIPVEVLRRGEKVALAVTPRSWSGRGLLGCHIRPL</sequence>
<feature type="compositionally biased region" description="Low complexity" evidence="2">
    <location>
        <begin position="115"/>
        <end position="128"/>
    </location>
</feature>
<dbReference type="GO" id="GO:0005634">
    <property type="term" value="C:nucleus"/>
    <property type="evidence" value="ECO:0000318"/>
    <property type="project" value="GO_Central"/>
</dbReference>
<proteinExistence type="predicted"/>